<organism evidence="3 4">
    <name type="scientific">Streptomyces silvisoli</name>
    <dbReference type="NCBI Taxonomy" id="3034235"/>
    <lineage>
        <taxon>Bacteria</taxon>
        <taxon>Bacillati</taxon>
        <taxon>Actinomycetota</taxon>
        <taxon>Actinomycetes</taxon>
        <taxon>Kitasatosporales</taxon>
        <taxon>Streptomycetaceae</taxon>
        <taxon>Streptomyces</taxon>
    </lineage>
</organism>
<keyword evidence="4" id="KW-1185">Reference proteome</keyword>
<feature type="transmembrane region" description="Helical" evidence="1">
    <location>
        <begin position="113"/>
        <end position="133"/>
    </location>
</feature>
<reference evidence="3 4" key="1">
    <citation type="submission" date="2023-03" db="EMBL/GenBank/DDBJ databases">
        <title>Draft genome sequence of Streptomyces sp. RB6PN23 isolated from peat swamp forest in Thailand.</title>
        <authorList>
            <person name="Klaysubun C."/>
            <person name="Duangmal K."/>
        </authorList>
    </citation>
    <scope>NUCLEOTIDE SEQUENCE [LARGE SCALE GENOMIC DNA]</scope>
    <source>
        <strain evidence="3 4">RB6PN23</strain>
    </source>
</reference>
<dbReference type="Pfam" id="PF20177">
    <property type="entry name" value="DUF6542"/>
    <property type="match status" value="1"/>
</dbReference>
<accession>A0ABT5ZPX4</accession>
<protein>
    <recommendedName>
        <fullName evidence="2">DUF6542 domain-containing protein</fullName>
    </recommendedName>
</protein>
<evidence type="ECO:0000256" key="1">
    <source>
        <dbReference type="SAM" id="Phobius"/>
    </source>
</evidence>
<name>A0ABT5ZPX4_9ACTN</name>
<keyword evidence="1" id="KW-0472">Membrane</keyword>
<keyword evidence="1" id="KW-0812">Transmembrane</keyword>
<dbReference type="InterPro" id="IPR046672">
    <property type="entry name" value="DUF6542"/>
</dbReference>
<comment type="caution">
    <text evidence="3">The sequence shown here is derived from an EMBL/GenBank/DDBJ whole genome shotgun (WGS) entry which is preliminary data.</text>
</comment>
<evidence type="ECO:0000313" key="4">
    <source>
        <dbReference type="Proteomes" id="UP001216579"/>
    </source>
</evidence>
<evidence type="ECO:0000313" key="3">
    <source>
        <dbReference type="EMBL" id="MDF3291853.1"/>
    </source>
</evidence>
<feature type="domain" description="DUF6542" evidence="2">
    <location>
        <begin position="26"/>
        <end position="137"/>
    </location>
</feature>
<evidence type="ECO:0000259" key="2">
    <source>
        <dbReference type="Pfam" id="PF20177"/>
    </source>
</evidence>
<gene>
    <name evidence="3" type="ORF">P3G67_22025</name>
</gene>
<feature type="transmembrane region" description="Helical" evidence="1">
    <location>
        <begin position="70"/>
        <end position="93"/>
    </location>
</feature>
<proteinExistence type="predicted"/>
<keyword evidence="1" id="KW-1133">Transmembrane helix</keyword>
<dbReference type="RefSeq" id="WP_276094999.1">
    <property type="nucleotide sequence ID" value="NZ_JARJBC010000014.1"/>
</dbReference>
<dbReference type="EMBL" id="JARJBC010000014">
    <property type="protein sequence ID" value="MDF3291853.1"/>
    <property type="molecule type" value="Genomic_DNA"/>
</dbReference>
<dbReference type="Proteomes" id="UP001216579">
    <property type="component" value="Unassembled WGS sequence"/>
</dbReference>
<sequence length="140" mass="14144">MTVQRAERAVRNPAVPARRAAPSGAWLAWCLPVAGAAADELAASALGWGLTVSAVLAAALSGARCSRAGAWWVVPAPPLVVAVVTVAAELVSGGTGHHGKGLSTAAVHWAVDAFPAMAAAEATVLAVLTVRALRARRRRG</sequence>
<feature type="transmembrane region" description="Helical" evidence="1">
    <location>
        <begin position="46"/>
        <end position="63"/>
    </location>
</feature>